<dbReference type="InterPro" id="IPR051825">
    <property type="entry name" value="SRCIN1"/>
</dbReference>
<protein>
    <recommendedName>
        <fullName evidence="3">Actin interacting protein 3 C-terminal domain-containing protein</fullName>
    </recommendedName>
</protein>
<evidence type="ECO:0000313" key="5">
    <source>
        <dbReference type="Proteomes" id="UP000663827"/>
    </source>
</evidence>
<dbReference type="GO" id="GO:0030010">
    <property type="term" value="P:establishment of cell polarity"/>
    <property type="evidence" value="ECO:0007669"/>
    <property type="project" value="TreeGrafter"/>
</dbReference>
<dbReference type="Pfam" id="PF23153">
    <property type="entry name" value="Aip3p_Bud6_N"/>
    <property type="match status" value="1"/>
</dbReference>
<feature type="compositionally biased region" description="Pro residues" evidence="2">
    <location>
        <begin position="367"/>
        <end position="406"/>
    </location>
</feature>
<dbReference type="SMART" id="SM00806">
    <property type="entry name" value="AIP3"/>
    <property type="match status" value="1"/>
</dbReference>
<sequence>MSAAAPPPGPRQQSMNYPAPNEYEQTALSHTRSSTRSSTRGPGREGSVRSGSVPVPQVQTAVTKLLVATKQLLESLTNWSKGTMSEGGVSDVYVQMGNDFNSAVAAFQASGIDMSDLMSVPDDLRAVLEQALAEEATPENLEIYLPSVRTIIKNLLHGLRAKQHDYKLSGGSHRSDSIAGHGRSDSIARSERSDRMSSVSRSSTNRSNSYRHDSTMPMPIPGGPEQHWVGGFAPPQQGYGSPQPGEYPPQNQATPPTRTTSRASTASTSQQPYGRGPQAYIHQPVQEEMTEDESSRQATPRKPTHARSLSRTSASSGGGMPGETPPRIPSMAPQLPLSADIRRYSLIDGPVRDSPPPPNLNGDSTPQPQPSPGNAPAPNLPPPPNVLVEPNSPPGEFVPPPPPPAQPTINRPMSPSPPPDTPTSDSAPAELNDKALSALKSGEALTRRASKRFSTYTYNKMTGTPSAPTGTTSSKNRRSMMAGSGPLSTGDLNALSEIDDAPSPNKARRSRTLDPGRRGGLDASAPPVPPLPASVQRPLPSTTEETAEEVEADNKPVEKAPETAPTPKAHSPQPPPSPLPSNRPFTIFLQLESQVRKAEFEPGMTIAALRILFVEKFQYNPGLDNFPDIYIRDPTSQVMYELEDINEVKEKSLLSLNIEPLGQIKQHIDSQMNTLSQDLRELKSSVANMKRMSVQPPISTPATTAPELPPVRPTEDRFQKLARRLSSIRTDGMGLALSQPPMLQPQPTGTSMMSHLTNTSNYTVMSDAASVRIVSDLKTQFDEIVMLRRDLGVMRQMYVDFVNQTKSAISNMRTQAQSVRQMAGTKVTGDRAYIVAGRGKLDSRTTNLLTKVEELQDSVENLRHDVVKRHVTPRPAAMKLLKDSISTTATELQGIQEYIATVQPMWKQTWARELAGIVEEQEFLRHMTEFVDDLAADHAEVVKIFEDIQGVVSIRPAGQGPRTGRVFRPAPAEDGKQVISHVLMQIRGSNVDPEQRMRAIEASQRQRKMDLATRSDAFTQELSGYVQGKKLKLTGGAEEAERVRQKRNDVALKAMFGVGGAGAGAGGLEMAGSPSRSTGSGPSPQTPSSQLPAGEGSS</sequence>
<feature type="compositionally biased region" description="Low complexity" evidence="2">
    <location>
        <begin position="462"/>
        <end position="474"/>
    </location>
</feature>
<feature type="compositionally biased region" description="Low complexity" evidence="2">
    <location>
        <begin position="29"/>
        <end position="41"/>
    </location>
</feature>
<evidence type="ECO:0000259" key="3">
    <source>
        <dbReference type="SMART" id="SM00806"/>
    </source>
</evidence>
<feature type="region of interest" description="Disordered" evidence="2">
    <location>
        <begin position="347"/>
        <end position="584"/>
    </location>
</feature>
<proteinExistence type="predicted"/>
<comment type="caution">
    <text evidence="4">The sequence shown here is derived from an EMBL/GenBank/DDBJ whole genome shotgun (WGS) entry which is preliminary data.</text>
</comment>
<evidence type="ECO:0000256" key="1">
    <source>
        <dbReference type="ARBA" id="ARBA00023054"/>
    </source>
</evidence>
<dbReference type="GO" id="GO:0005737">
    <property type="term" value="C:cytoplasm"/>
    <property type="evidence" value="ECO:0007669"/>
    <property type="project" value="TreeGrafter"/>
</dbReference>
<feature type="region of interest" description="Disordered" evidence="2">
    <location>
        <begin position="1062"/>
        <end position="1098"/>
    </location>
</feature>
<dbReference type="GO" id="GO:0051286">
    <property type="term" value="C:cell tip"/>
    <property type="evidence" value="ECO:0007669"/>
    <property type="project" value="TreeGrafter"/>
</dbReference>
<dbReference type="PANTHER" id="PTHR22741">
    <property type="entry name" value="P140CAP/SNIP-RELATED"/>
    <property type="match status" value="1"/>
</dbReference>
<feature type="compositionally biased region" description="Basic and acidic residues" evidence="2">
    <location>
        <begin position="182"/>
        <end position="195"/>
    </location>
</feature>
<organism evidence="4 5">
    <name type="scientific">Rhizoctonia solani</name>
    <dbReference type="NCBI Taxonomy" id="456999"/>
    <lineage>
        <taxon>Eukaryota</taxon>
        <taxon>Fungi</taxon>
        <taxon>Dikarya</taxon>
        <taxon>Basidiomycota</taxon>
        <taxon>Agaricomycotina</taxon>
        <taxon>Agaricomycetes</taxon>
        <taxon>Cantharellales</taxon>
        <taxon>Ceratobasidiaceae</taxon>
        <taxon>Rhizoctonia</taxon>
    </lineage>
</organism>
<feature type="compositionally biased region" description="Low complexity" evidence="2">
    <location>
        <begin position="196"/>
        <end position="208"/>
    </location>
</feature>
<dbReference type="Gene3D" id="1.20.58.1540">
    <property type="entry name" value="Actin interacting protein 3, C-terminal domain"/>
    <property type="match status" value="1"/>
</dbReference>
<dbReference type="GO" id="GO:0005519">
    <property type="term" value="F:cytoskeletal regulatory protein binding"/>
    <property type="evidence" value="ECO:0007669"/>
    <property type="project" value="InterPro"/>
</dbReference>
<feature type="region of interest" description="Disordered" evidence="2">
    <location>
        <begin position="167"/>
        <end position="333"/>
    </location>
</feature>
<feature type="domain" description="Actin interacting protein 3 C-terminal" evidence="3">
    <location>
        <begin position="588"/>
        <end position="1049"/>
    </location>
</feature>
<keyword evidence="1" id="KW-0175">Coiled coil</keyword>
<feature type="compositionally biased region" description="Low complexity" evidence="2">
    <location>
        <begin position="234"/>
        <end position="272"/>
    </location>
</feature>
<dbReference type="Pfam" id="PF03915">
    <property type="entry name" value="AIP3"/>
    <property type="match status" value="1"/>
</dbReference>
<feature type="region of interest" description="Disordered" evidence="2">
    <location>
        <begin position="1"/>
        <end position="55"/>
    </location>
</feature>
<feature type="compositionally biased region" description="Basic and acidic residues" evidence="2">
    <location>
        <begin position="511"/>
        <end position="520"/>
    </location>
</feature>
<feature type="compositionally biased region" description="Low complexity" evidence="2">
    <location>
        <begin position="1070"/>
        <end position="1090"/>
    </location>
</feature>
<evidence type="ECO:0000256" key="2">
    <source>
        <dbReference type="SAM" id="MobiDB-lite"/>
    </source>
</evidence>
<accession>A0A8H3DZF6</accession>
<feature type="compositionally biased region" description="Pro residues" evidence="2">
    <location>
        <begin position="572"/>
        <end position="581"/>
    </location>
</feature>
<reference evidence="4" key="1">
    <citation type="submission" date="2021-01" db="EMBL/GenBank/DDBJ databases">
        <authorList>
            <person name="Kaushik A."/>
        </authorList>
    </citation>
    <scope>NUCLEOTIDE SEQUENCE</scope>
    <source>
        <strain evidence="4">AG5</strain>
    </source>
</reference>
<feature type="compositionally biased region" description="Polar residues" evidence="2">
    <location>
        <begin position="452"/>
        <end position="461"/>
    </location>
</feature>
<dbReference type="AlphaFoldDB" id="A0A8H3DZF6"/>
<dbReference type="InterPro" id="IPR056279">
    <property type="entry name" value="Aip3p_Bud6_N"/>
</dbReference>
<dbReference type="PANTHER" id="PTHR22741:SF10">
    <property type="entry name" value="COILED-COIL DOMAIN-CONTAINING PROTEIN CG32809"/>
    <property type="match status" value="1"/>
</dbReference>
<feature type="compositionally biased region" description="Pro residues" evidence="2">
    <location>
        <begin position="1"/>
        <end position="10"/>
    </location>
</feature>
<dbReference type="InterPro" id="IPR005613">
    <property type="entry name" value="AIP3_C"/>
</dbReference>
<gene>
    <name evidence="4" type="ORF">RDB_LOCUS92234</name>
</gene>
<name>A0A8H3DZF6_9AGAM</name>
<dbReference type="EMBL" id="CAJNJQ010001911">
    <property type="protein sequence ID" value="CAE7154432.1"/>
    <property type="molecule type" value="Genomic_DNA"/>
</dbReference>
<feature type="compositionally biased region" description="Basic and acidic residues" evidence="2">
    <location>
        <begin position="552"/>
        <end position="561"/>
    </location>
</feature>
<evidence type="ECO:0000313" key="4">
    <source>
        <dbReference type="EMBL" id="CAE7154432.1"/>
    </source>
</evidence>
<dbReference type="InterPro" id="IPR022782">
    <property type="entry name" value="AIP3-like_C"/>
</dbReference>
<dbReference type="Proteomes" id="UP000663827">
    <property type="component" value="Unassembled WGS sequence"/>
</dbReference>